<dbReference type="EMBL" id="CP158568">
    <property type="protein sequence ID" value="XBY46763.1"/>
    <property type="molecule type" value="Genomic_DNA"/>
</dbReference>
<evidence type="ECO:0000256" key="1">
    <source>
        <dbReference type="ARBA" id="ARBA00006226"/>
    </source>
</evidence>
<evidence type="ECO:0000256" key="3">
    <source>
        <dbReference type="PIRNR" id="PIRNR029218"/>
    </source>
</evidence>
<gene>
    <name evidence="4" type="ORF">ABS361_11405</name>
</gene>
<dbReference type="InterPro" id="IPR007712">
    <property type="entry name" value="RelE/ParE_toxin"/>
</dbReference>
<sequence>MASFRLTERARNDLLDIFLFGIEAFGSRQAESYLADLEHTFGLLASGPKMGRLAKGVGLDVRRHEHGAHVIFYRTTDYGVRIAAIVHKSSIMDFEV</sequence>
<dbReference type="InterPro" id="IPR035093">
    <property type="entry name" value="RelE/ParE_toxin_dom_sf"/>
</dbReference>
<proteinExistence type="inferred from homology"/>
<reference evidence="4" key="1">
    <citation type="submission" date="2024-06" db="EMBL/GenBank/DDBJ databases">
        <title>Methylostella associata gen. nov., sp. nov., a novel Ancalomicrobiaceae-affiliated facultatively methylotrophic bacteria that feed on methanotrophs of the genus Methylococcus.</title>
        <authorList>
            <person name="Saltykova V."/>
            <person name="Danilova O.V."/>
            <person name="Oshkin I.Y."/>
            <person name="Belova S.E."/>
            <person name="Pimenov N.V."/>
            <person name="Dedysh S.N."/>
        </authorList>
    </citation>
    <scope>NUCLEOTIDE SEQUENCE</scope>
    <source>
        <strain evidence="4">S20</strain>
    </source>
</reference>
<dbReference type="PIRSF" id="PIRSF029218">
    <property type="entry name" value="ParE"/>
    <property type="match status" value="1"/>
</dbReference>
<dbReference type="Pfam" id="PF05016">
    <property type="entry name" value="ParE_toxin"/>
    <property type="match status" value="1"/>
</dbReference>
<name>A0AAU7XIE5_9HYPH</name>
<dbReference type="KEGG" id="mflg:ABS361_11405"/>
<keyword evidence="2" id="KW-1277">Toxin-antitoxin system</keyword>
<accession>A0AAU7XIE5</accession>
<dbReference type="Gene3D" id="3.30.2310.20">
    <property type="entry name" value="RelE-like"/>
    <property type="match status" value="1"/>
</dbReference>
<dbReference type="InterPro" id="IPR028344">
    <property type="entry name" value="ParE1/4"/>
</dbReference>
<dbReference type="PANTHER" id="PTHR33755:SF9">
    <property type="entry name" value="TOXIN PARE1"/>
    <property type="match status" value="1"/>
</dbReference>
<dbReference type="AlphaFoldDB" id="A0AAU7XIE5"/>
<evidence type="ECO:0000256" key="2">
    <source>
        <dbReference type="ARBA" id="ARBA00022649"/>
    </source>
</evidence>
<evidence type="ECO:0000313" key="4">
    <source>
        <dbReference type="EMBL" id="XBY46763.1"/>
    </source>
</evidence>
<dbReference type="RefSeq" id="WP_407051854.1">
    <property type="nucleotide sequence ID" value="NZ_CP158568.1"/>
</dbReference>
<dbReference type="InterPro" id="IPR051803">
    <property type="entry name" value="TA_system_RelE-like_toxin"/>
</dbReference>
<dbReference type="PANTHER" id="PTHR33755">
    <property type="entry name" value="TOXIN PARE1-RELATED"/>
    <property type="match status" value="1"/>
</dbReference>
<protein>
    <recommendedName>
        <fullName evidence="3">Toxin</fullName>
    </recommendedName>
</protein>
<organism evidence="4">
    <name type="scientific">Methyloraptor flagellatus</name>
    <dbReference type="NCBI Taxonomy" id="3162530"/>
    <lineage>
        <taxon>Bacteria</taxon>
        <taxon>Pseudomonadati</taxon>
        <taxon>Pseudomonadota</taxon>
        <taxon>Alphaproteobacteria</taxon>
        <taxon>Hyphomicrobiales</taxon>
        <taxon>Ancalomicrobiaceae</taxon>
        <taxon>Methyloraptor</taxon>
    </lineage>
</organism>
<comment type="similarity">
    <text evidence="1 3">Belongs to the RelE toxin family.</text>
</comment>